<keyword evidence="4" id="KW-1185">Reference proteome</keyword>
<dbReference type="EMBL" id="CP013244">
    <property type="protein sequence ID" value="ANP46829.1"/>
    <property type="molecule type" value="Genomic_DNA"/>
</dbReference>
<accession>A0A1B1AJT1</accession>
<sequence>MTSNAFDPFALIRTMLSSRAFALADTPPDAELRALLQLGETAAAADPNLAIALSAITTPRVRALFQSTTSFRTTSGLRFTVDGGDIFAATVAAGYMPEGPDFEGFMQLVGPGSVIVDVGANFGLYALSAALYARLQGRVFAFEPAPGAFALLERNIADNALGSIVTAKQLAVAASVGRAEFYIGDDVSFSSLHRTTRLDADVTSVDVEIVTLDVALSHIASIDLLKIDVEGGEGEVLSGARELLRRSRAPIVQLEYSHKNLDDARRAAFAETMAVLASDGFRIYRRGITGAVTLPAASEPFSGNLFLAREGEGQIRLQRMLERTARHDVTPRDKGALALLQVIVAQNQALHDAEMLQRELAQVADSIVGESDTATDDPVRAMQQAWLETRKRALNAENQVSSLSAAVEGRDRLVDQNSEKIASLRNIEAKLRVRLEALELALKTANGKISASRAEFEQLRSRFKDSEQKRGAANDRSAEIRAEHDRLRARFKESEQKREQLIKVSQRLQRRCEELLRRLGENVDGTTTGETTSS</sequence>
<dbReference type="InterPro" id="IPR052514">
    <property type="entry name" value="SAM-dependent_MTase"/>
</dbReference>
<evidence type="ECO:0000256" key="1">
    <source>
        <dbReference type="SAM" id="Coils"/>
    </source>
</evidence>
<feature type="domain" description="Methyltransferase FkbM" evidence="2">
    <location>
        <begin position="117"/>
        <end position="283"/>
    </location>
</feature>
<dbReference type="InParanoid" id="A0A1B1AJT1"/>
<dbReference type="NCBIfam" id="TIGR01444">
    <property type="entry name" value="fkbM_fam"/>
    <property type="match status" value="1"/>
</dbReference>
<dbReference type="OrthoDB" id="5679686at2"/>
<evidence type="ECO:0000259" key="2">
    <source>
        <dbReference type="Pfam" id="PF05050"/>
    </source>
</evidence>
<dbReference type="PANTHER" id="PTHR34203">
    <property type="entry name" value="METHYLTRANSFERASE, FKBM FAMILY PROTEIN"/>
    <property type="match status" value="1"/>
</dbReference>
<evidence type="ECO:0000313" key="3">
    <source>
        <dbReference type="EMBL" id="ANP46829.1"/>
    </source>
</evidence>
<organism evidence="3 4">
    <name type="scientific">Candidatus Viadribacter manganicus</name>
    <dbReference type="NCBI Taxonomy" id="1759059"/>
    <lineage>
        <taxon>Bacteria</taxon>
        <taxon>Pseudomonadati</taxon>
        <taxon>Pseudomonadota</taxon>
        <taxon>Alphaproteobacteria</taxon>
        <taxon>Hyphomonadales</taxon>
        <taxon>Hyphomonadaceae</taxon>
        <taxon>Candidatus Viadribacter</taxon>
    </lineage>
</organism>
<protein>
    <recommendedName>
        <fullName evidence="2">Methyltransferase FkbM domain-containing protein</fullName>
    </recommendedName>
</protein>
<dbReference type="AlphaFoldDB" id="A0A1B1AJT1"/>
<dbReference type="SUPFAM" id="SSF53335">
    <property type="entry name" value="S-adenosyl-L-methionine-dependent methyltransferases"/>
    <property type="match status" value="1"/>
</dbReference>
<proteinExistence type="predicted"/>
<dbReference type="InterPro" id="IPR029063">
    <property type="entry name" value="SAM-dependent_MTases_sf"/>
</dbReference>
<dbReference type="KEGG" id="cbot:ATE48_13355"/>
<reference evidence="3 4" key="1">
    <citation type="submission" date="2015-11" db="EMBL/GenBank/DDBJ databases">
        <title>Whole-Genome Sequence of Candidatus Oderbacter manganicum from the National Park Lower Oder Valley, Germany.</title>
        <authorList>
            <person name="Braun B."/>
            <person name="Liere K."/>
            <person name="Szewzyk U."/>
        </authorList>
    </citation>
    <scope>NUCLEOTIDE SEQUENCE [LARGE SCALE GENOMIC DNA]</scope>
    <source>
        <strain evidence="3 4">OTSz_A_272</strain>
    </source>
</reference>
<dbReference type="Pfam" id="PF05050">
    <property type="entry name" value="Methyltransf_21"/>
    <property type="match status" value="1"/>
</dbReference>
<dbReference type="Gene3D" id="3.40.50.150">
    <property type="entry name" value="Vaccinia Virus protein VP39"/>
    <property type="match status" value="1"/>
</dbReference>
<evidence type="ECO:0000313" key="4">
    <source>
        <dbReference type="Proteomes" id="UP000092498"/>
    </source>
</evidence>
<dbReference type="Proteomes" id="UP000092498">
    <property type="component" value="Chromosome"/>
</dbReference>
<dbReference type="PANTHER" id="PTHR34203:SF15">
    <property type="entry name" value="SLL1173 PROTEIN"/>
    <property type="match status" value="1"/>
</dbReference>
<keyword evidence="1" id="KW-0175">Coiled coil</keyword>
<name>A0A1B1AJT1_9PROT</name>
<dbReference type="STRING" id="1759059.ATE48_13355"/>
<dbReference type="InterPro" id="IPR006342">
    <property type="entry name" value="FkbM_mtfrase"/>
</dbReference>
<feature type="coiled-coil region" evidence="1">
    <location>
        <begin position="421"/>
        <end position="518"/>
    </location>
</feature>
<gene>
    <name evidence="3" type="ORF">ATE48_13355</name>
</gene>
<dbReference type="RefSeq" id="WP_066772304.1">
    <property type="nucleotide sequence ID" value="NZ_CP013244.1"/>
</dbReference>